<reference evidence="4" key="1">
    <citation type="submission" date="2018-10" db="EMBL/GenBank/DDBJ databases">
        <title>Effector identification in a new, highly contiguous assembly of the strawberry crown rot pathogen Phytophthora cactorum.</title>
        <authorList>
            <person name="Armitage A.D."/>
            <person name="Nellist C.F."/>
            <person name="Bates H."/>
            <person name="Vickerstaff R.J."/>
            <person name="Harrison R.J."/>
        </authorList>
    </citation>
    <scope>NUCLEOTIDE SEQUENCE</scope>
    <source>
        <strain evidence="4">P415</strain>
    </source>
</reference>
<proteinExistence type="predicted"/>
<dbReference type="InterPro" id="IPR000182">
    <property type="entry name" value="GNAT_dom"/>
</dbReference>
<accession>A0A8T1DQY1</accession>
<keyword evidence="2" id="KW-0012">Acyltransferase</keyword>
<evidence type="ECO:0000313" key="5">
    <source>
        <dbReference type="Proteomes" id="UP000697107"/>
    </source>
</evidence>
<dbReference type="InterPro" id="IPR051635">
    <property type="entry name" value="SNAT-like"/>
</dbReference>
<dbReference type="InterPro" id="IPR016181">
    <property type="entry name" value="Acyl_CoA_acyltransferase"/>
</dbReference>
<sequence>AATESGIRFRQKNAGPFFWVAYLPKDDQESETLVGFVNGTLAAKDELDDKSMGHHDPHGSLLCIHSVVVDQAFRRQGIATQMLKRYVDVILDSQPQVKRIMLISKANLVGFYVNCGFSVTRLSPVVHGHDPWLELSLDCEKARLPQLIQVDAFSGEPFQGNPAAVV</sequence>
<keyword evidence="1" id="KW-0808">Transferase</keyword>
<dbReference type="Gene3D" id="3.40.630.30">
    <property type="match status" value="1"/>
</dbReference>
<feature type="non-terminal residue" evidence="4">
    <location>
        <position position="1"/>
    </location>
</feature>
<dbReference type="PROSITE" id="PS51186">
    <property type="entry name" value="GNAT"/>
    <property type="match status" value="1"/>
</dbReference>
<evidence type="ECO:0000256" key="1">
    <source>
        <dbReference type="ARBA" id="ARBA00022679"/>
    </source>
</evidence>
<comment type="caution">
    <text evidence="4">The sequence shown here is derived from an EMBL/GenBank/DDBJ whole genome shotgun (WGS) entry which is preliminary data.</text>
</comment>
<dbReference type="GO" id="GO:0008080">
    <property type="term" value="F:N-acetyltransferase activity"/>
    <property type="evidence" value="ECO:0007669"/>
    <property type="project" value="UniProtKB-ARBA"/>
</dbReference>
<organism evidence="4 5">
    <name type="scientific">Phytophthora cactorum</name>
    <dbReference type="NCBI Taxonomy" id="29920"/>
    <lineage>
        <taxon>Eukaryota</taxon>
        <taxon>Sar</taxon>
        <taxon>Stramenopiles</taxon>
        <taxon>Oomycota</taxon>
        <taxon>Peronosporomycetes</taxon>
        <taxon>Peronosporales</taxon>
        <taxon>Peronosporaceae</taxon>
        <taxon>Phytophthora</taxon>
    </lineage>
</organism>
<evidence type="ECO:0000256" key="2">
    <source>
        <dbReference type="ARBA" id="ARBA00023315"/>
    </source>
</evidence>
<dbReference type="PANTHER" id="PTHR10908">
    <property type="entry name" value="SEROTONIN N-ACETYLTRANSFERASE"/>
    <property type="match status" value="1"/>
</dbReference>
<dbReference type="CDD" id="cd04301">
    <property type="entry name" value="NAT_SF"/>
    <property type="match status" value="1"/>
</dbReference>
<dbReference type="SUPFAM" id="SSF55729">
    <property type="entry name" value="Acyl-CoA N-acyltransferases (Nat)"/>
    <property type="match status" value="1"/>
</dbReference>
<dbReference type="VEuPathDB" id="FungiDB:PC110_g20922"/>
<protein>
    <recommendedName>
        <fullName evidence="3">N-acetyltransferase domain-containing protein</fullName>
    </recommendedName>
</protein>
<dbReference type="PANTHER" id="PTHR10908:SF0">
    <property type="entry name" value="SEROTONIN N-ACETYLTRANSFERASE"/>
    <property type="match status" value="1"/>
</dbReference>
<dbReference type="EMBL" id="RCML01005313">
    <property type="protein sequence ID" value="KAG2941342.1"/>
    <property type="molecule type" value="Genomic_DNA"/>
</dbReference>
<name>A0A8T1DQY1_9STRA</name>
<evidence type="ECO:0000313" key="4">
    <source>
        <dbReference type="EMBL" id="KAG2941342.1"/>
    </source>
</evidence>
<dbReference type="Pfam" id="PF00583">
    <property type="entry name" value="Acetyltransf_1"/>
    <property type="match status" value="1"/>
</dbReference>
<gene>
    <name evidence="4" type="ORF">PC118_g25905</name>
</gene>
<feature type="domain" description="N-acetyltransferase" evidence="3">
    <location>
        <begin position="1"/>
        <end position="140"/>
    </location>
</feature>
<feature type="non-terminal residue" evidence="4">
    <location>
        <position position="166"/>
    </location>
</feature>
<evidence type="ECO:0000259" key="3">
    <source>
        <dbReference type="PROSITE" id="PS51186"/>
    </source>
</evidence>
<dbReference type="Proteomes" id="UP000697107">
    <property type="component" value="Unassembled WGS sequence"/>
</dbReference>
<dbReference type="AlphaFoldDB" id="A0A8T1DQY1"/>